<keyword evidence="1" id="KW-0472">Membrane</keyword>
<dbReference type="Proteomes" id="UP000887569">
    <property type="component" value="Unplaced"/>
</dbReference>
<reference evidence="3" key="1">
    <citation type="submission" date="2022-11" db="UniProtKB">
        <authorList>
            <consortium name="WormBaseParasite"/>
        </authorList>
    </citation>
    <scope>IDENTIFICATION</scope>
</reference>
<protein>
    <submittedName>
        <fullName evidence="3">Uncharacterized protein</fullName>
    </submittedName>
</protein>
<evidence type="ECO:0000256" key="1">
    <source>
        <dbReference type="SAM" id="Phobius"/>
    </source>
</evidence>
<evidence type="ECO:0000313" key="3">
    <source>
        <dbReference type="WBParaSite" id="PgB09_g030_t03"/>
    </source>
</evidence>
<keyword evidence="1" id="KW-1133">Transmembrane helix</keyword>
<keyword evidence="2" id="KW-1185">Reference proteome</keyword>
<name>A0A914ZML1_PARUN</name>
<feature type="transmembrane region" description="Helical" evidence="1">
    <location>
        <begin position="667"/>
        <end position="689"/>
    </location>
</feature>
<dbReference type="WBParaSite" id="PgB09_g030_t03">
    <property type="protein sequence ID" value="PgB09_g030_t03"/>
    <property type="gene ID" value="PgB09_g030"/>
</dbReference>
<sequence length="751" mass="86937">RVSISCEDGRVFFSMASVRSHKIGDEIVRDHEYNRDVIPAIKQGDHLVELDFQFEDIDLRKDRNYARHIALPPSLRDTKASSATNKNRFYRLKLLPEEYRYAEYYYPENEPYRVYFHNVCNRWFVYKTYQRVDELFMADNFNIKSYYMGMIPDSIMQRGDFREINDFLSVTSVLHGENERKKELQFRTGRGFRLSARTMKGRKLPPTYLASHAREGRTGPTMLKAVVYHHANEIAAYQRERLAKIDEEAQKIDLSVHLMKFAAEHRGWLNARKSMHDYEILQHKIRKTVPFKRSSATRLVVLPNVSVADLLNELIDYPPWIGYHFYFMRVCNKNGVNIVYDDISYAVKENNKLRHLRVKLSRYSYTPQAVTAFDSKKVYSGERVSLDHLPLSTRPPSIASESGVTTITNMSTATTTPNSWRNDWTMQATHDDYDHRLTETTIANPRETSAIGDEQFAIRLNNEINSRLSLLVADMDTVATTLNLNSRMDPRIVCACDLESPPIMLEPVGDLKWLQNAEQRIAEIIAKQNPTIEEKKDLQGQEITLEQVLIYAKQRYERPLSVYDSGPVAFLQEVEQQVEDTSNNVFPGRASKNHLCINESWRRTIDANRLPSNVIDVLKLLVTDRHSWILDSDYSNITLVSRCDKLCKTRMTDFFHRFSLNDQQANMLAIGTLIIFLCLFFLFCIIFVLKPTSAEDADIGICPASMLGFDTDNPRQVSTMRETYDIRMATHSIDPTTTAATRHFFLPPEED</sequence>
<proteinExistence type="predicted"/>
<dbReference type="AlphaFoldDB" id="A0A914ZML1"/>
<organism evidence="2 3">
    <name type="scientific">Parascaris univalens</name>
    <name type="common">Nematode worm</name>
    <dbReference type="NCBI Taxonomy" id="6257"/>
    <lineage>
        <taxon>Eukaryota</taxon>
        <taxon>Metazoa</taxon>
        <taxon>Ecdysozoa</taxon>
        <taxon>Nematoda</taxon>
        <taxon>Chromadorea</taxon>
        <taxon>Rhabditida</taxon>
        <taxon>Spirurina</taxon>
        <taxon>Ascaridomorpha</taxon>
        <taxon>Ascaridoidea</taxon>
        <taxon>Ascarididae</taxon>
        <taxon>Parascaris</taxon>
    </lineage>
</organism>
<accession>A0A914ZML1</accession>
<evidence type="ECO:0000313" key="2">
    <source>
        <dbReference type="Proteomes" id="UP000887569"/>
    </source>
</evidence>
<keyword evidence="1" id="KW-0812">Transmembrane</keyword>